<dbReference type="AlphaFoldDB" id="A0A7J6W0X9"/>
<dbReference type="OrthoDB" id="1636974at2759"/>
<organism evidence="2 3">
    <name type="scientific">Thalictrum thalictroides</name>
    <name type="common">Rue-anemone</name>
    <name type="synonym">Anemone thalictroides</name>
    <dbReference type="NCBI Taxonomy" id="46969"/>
    <lineage>
        <taxon>Eukaryota</taxon>
        <taxon>Viridiplantae</taxon>
        <taxon>Streptophyta</taxon>
        <taxon>Embryophyta</taxon>
        <taxon>Tracheophyta</taxon>
        <taxon>Spermatophyta</taxon>
        <taxon>Magnoliopsida</taxon>
        <taxon>Ranunculales</taxon>
        <taxon>Ranunculaceae</taxon>
        <taxon>Thalictroideae</taxon>
        <taxon>Thalictrum</taxon>
    </lineage>
</organism>
<proteinExistence type="predicted"/>
<gene>
    <name evidence="2" type="ORF">FRX31_020007</name>
</gene>
<keyword evidence="1" id="KW-0472">Membrane</keyword>
<dbReference type="Proteomes" id="UP000554482">
    <property type="component" value="Unassembled WGS sequence"/>
</dbReference>
<protein>
    <submittedName>
        <fullName evidence="2">Uncharacterized protein</fullName>
    </submittedName>
</protein>
<dbReference type="InterPro" id="IPR009003">
    <property type="entry name" value="Peptidase_S1_PA"/>
</dbReference>
<accession>A0A7J6W0X9</accession>
<dbReference type="EMBL" id="JABWDY010024237">
    <property type="protein sequence ID" value="KAF5190408.1"/>
    <property type="molecule type" value="Genomic_DNA"/>
</dbReference>
<name>A0A7J6W0X9_THATH</name>
<keyword evidence="1" id="KW-1133">Transmembrane helix</keyword>
<reference evidence="2 3" key="1">
    <citation type="submission" date="2020-06" db="EMBL/GenBank/DDBJ databases">
        <title>Transcriptomic and genomic resources for Thalictrum thalictroides and T. hernandezii: Facilitating candidate gene discovery in an emerging model plant lineage.</title>
        <authorList>
            <person name="Arias T."/>
            <person name="Riano-Pachon D.M."/>
            <person name="Di Stilio V.S."/>
        </authorList>
    </citation>
    <scope>NUCLEOTIDE SEQUENCE [LARGE SCALE GENOMIC DNA]</scope>
    <source>
        <strain evidence="3">cv. WT478/WT964</strain>
        <tissue evidence="2">Leaves</tissue>
    </source>
</reference>
<sequence length="172" mass="19374">MGNITHPHRWLSNANVPGNATYPFIQINSMHNQQGSSGGHVFNPAGLLIGINVFGSEGYDFATHIDSVKDFVKDFVKGAKEYPLGKRSYPMVAFSLVSGTVPTRLTFFVCLLIYFDKYIALHMFDNNWSTLLLCTKEEEAGKEGAQPRQEFQDKSSIWRLCELRGDLTFDED</sequence>
<dbReference type="SUPFAM" id="SSF50494">
    <property type="entry name" value="Trypsin-like serine proteases"/>
    <property type="match status" value="1"/>
</dbReference>
<evidence type="ECO:0000313" key="2">
    <source>
        <dbReference type="EMBL" id="KAF5190408.1"/>
    </source>
</evidence>
<keyword evidence="1" id="KW-0812">Transmembrane</keyword>
<dbReference type="InterPro" id="IPR043504">
    <property type="entry name" value="Peptidase_S1_PA_chymotrypsin"/>
</dbReference>
<keyword evidence="3" id="KW-1185">Reference proteome</keyword>
<feature type="transmembrane region" description="Helical" evidence="1">
    <location>
        <begin position="92"/>
        <end position="115"/>
    </location>
</feature>
<comment type="caution">
    <text evidence="2">The sequence shown here is derived from an EMBL/GenBank/DDBJ whole genome shotgun (WGS) entry which is preliminary data.</text>
</comment>
<dbReference type="Gene3D" id="2.40.10.10">
    <property type="entry name" value="Trypsin-like serine proteases"/>
    <property type="match status" value="1"/>
</dbReference>
<evidence type="ECO:0000256" key="1">
    <source>
        <dbReference type="SAM" id="Phobius"/>
    </source>
</evidence>
<evidence type="ECO:0000313" key="3">
    <source>
        <dbReference type="Proteomes" id="UP000554482"/>
    </source>
</evidence>